<evidence type="ECO:0000256" key="2">
    <source>
        <dbReference type="ARBA" id="ARBA00022801"/>
    </source>
</evidence>
<dbReference type="GO" id="GO:0043138">
    <property type="term" value="F:3'-5' DNA helicase activity"/>
    <property type="evidence" value="ECO:0007669"/>
    <property type="project" value="TreeGrafter"/>
</dbReference>
<evidence type="ECO:0000256" key="5">
    <source>
        <dbReference type="PROSITE-ProRule" id="PRU00560"/>
    </source>
</evidence>
<evidence type="ECO:0000256" key="4">
    <source>
        <dbReference type="ARBA" id="ARBA00022840"/>
    </source>
</evidence>
<protein>
    <submittedName>
        <fullName evidence="8">AAA family ATPase</fullName>
    </submittedName>
</protein>
<dbReference type="GO" id="GO:0000725">
    <property type="term" value="P:recombinational repair"/>
    <property type="evidence" value="ECO:0007669"/>
    <property type="project" value="TreeGrafter"/>
</dbReference>
<reference evidence="8 9" key="1">
    <citation type="submission" date="2018-08" db="EMBL/GenBank/DDBJ databases">
        <title>A genome reference for cultivated species of the human gut microbiota.</title>
        <authorList>
            <person name="Zou Y."/>
            <person name="Xue W."/>
            <person name="Luo G."/>
        </authorList>
    </citation>
    <scope>NUCLEOTIDE SEQUENCE [LARGE SCALE GENOMIC DNA]</scope>
    <source>
        <strain evidence="8 9">TM09-19AC</strain>
    </source>
</reference>
<proteinExistence type="predicted"/>
<feature type="domain" description="UvrD-like helicase ATP-binding" evidence="7">
    <location>
        <begin position="206"/>
        <end position="604"/>
    </location>
</feature>
<evidence type="ECO:0000313" key="8">
    <source>
        <dbReference type="EMBL" id="RGI81269.1"/>
    </source>
</evidence>
<dbReference type="GO" id="GO:0005829">
    <property type="term" value="C:cytosol"/>
    <property type="evidence" value="ECO:0007669"/>
    <property type="project" value="TreeGrafter"/>
</dbReference>
<evidence type="ECO:0000256" key="3">
    <source>
        <dbReference type="ARBA" id="ARBA00022806"/>
    </source>
</evidence>
<name>A0A3E4EX71_9FIRM</name>
<evidence type="ECO:0000256" key="6">
    <source>
        <dbReference type="SAM" id="MobiDB-lite"/>
    </source>
</evidence>
<feature type="region of interest" description="Disordered" evidence="6">
    <location>
        <begin position="332"/>
        <end position="356"/>
    </location>
</feature>
<sequence length="746" mass="86134">MIKIGGLIVSKGSEFLPEVLGLIEKRLGEIDENIQAVRQDINSMNEYYWDNYTEMDQYGYEDYDNQQALKMQVNANQENWKMRRRLKRMLDAPFFGSVEFVYDGEDEPEDFYIGIGNFARERGALPLIYDWRAPVSSLFYDYDKGEASYEAPGGRMDGEILSKWQYKIRGGKMIYEFESDVKIDDDILKQELGANSDTKLKNIVRTIQKEQNAIIRNTKDKILAIQGVAGSGKTSVALHRIAYLLYHDREHLNSSNILILSPGGVFADYISHILPELGEENIQEMSFDLFAYHELRRNTATQGNVIYGNAGNQENAIYGNAVNQENAIYRNKNRDQGGNQGKNPSGNSKSSSVGTGWNSKMIAADCEDKYHQIEREIAGVDDADQKRYEWKQSVEYVQAIEGFLIELEDRLVDFEDVEFKGIRKSASEIMEFFYEKYTGTPLLDRMGAVMDYFIDEVETLRGRSLNDEEQEIICRKFMNMYVTRDICQIYNWFLEDYGFPALPEMPPERRVLEYEDVYPILYLKYSLTAAGQRKNIRHLVIDEMQDYSYLQYVLLAKMFSCNMTILGDKAQTIAGKQQDVLTFLPKIFGKKVKRIVMNKSYRNTSEIAEYAKSVGESKDIQYVARHGKAVERHTIKKTLEKTCKEISGKLKLREEEYETAAILTMTEKEAEHIQEIMHKLGAEAHYINRDSAQFKKGLTVTTYYLAKGLEFDQVFIVGGDRNNKMYQGYQYICATRALHELYVYDA</sequence>
<dbReference type="Pfam" id="PF00580">
    <property type="entry name" value="UvrD-helicase"/>
    <property type="match status" value="1"/>
</dbReference>
<dbReference type="InterPro" id="IPR027417">
    <property type="entry name" value="P-loop_NTPase"/>
</dbReference>
<dbReference type="PANTHER" id="PTHR11070:SF17">
    <property type="entry name" value="DNA HELICASE IV"/>
    <property type="match status" value="1"/>
</dbReference>
<accession>A0A3E4EX71</accession>
<dbReference type="GO" id="GO:0005524">
    <property type="term" value="F:ATP binding"/>
    <property type="evidence" value="ECO:0007669"/>
    <property type="project" value="UniProtKB-UniRule"/>
</dbReference>
<comment type="caution">
    <text evidence="8">The sequence shown here is derived from an EMBL/GenBank/DDBJ whole genome shotgun (WGS) entry which is preliminary data.</text>
</comment>
<dbReference type="SUPFAM" id="SSF52540">
    <property type="entry name" value="P-loop containing nucleoside triphosphate hydrolases"/>
    <property type="match status" value="1"/>
</dbReference>
<evidence type="ECO:0000313" key="9">
    <source>
        <dbReference type="Proteomes" id="UP000260664"/>
    </source>
</evidence>
<dbReference type="PROSITE" id="PS51198">
    <property type="entry name" value="UVRD_HELICASE_ATP_BIND"/>
    <property type="match status" value="1"/>
</dbReference>
<dbReference type="GO" id="GO:0003677">
    <property type="term" value="F:DNA binding"/>
    <property type="evidence" value="ECO:0007669"/>
    <property type="project" value="InterPro"/>
</dbReference>
<dbReference type="AlphaFoldDB" id="A0A3E4EX71"/>
<evidence type="ECO:0000256" key="1">
    <source>
        <dbReference type="ARBA" id="ARBA00022741"/>
    </source>
</evidence>
<dbReference type="PANTHER" id="PTHR11070">
    <property type="entry name" value="UVRD / RECB / PCRA DNA HELICASE FAMILY MEMBER"/>
    <property type="match status" value="1"/>
</dbReference>
<keyword evidence="2 5" id="KW-0378">Hydrolase</keyword>
<evidence type="ECO:0000259" key="7">
    <source>
        <dbReference type="PROSITE" id="PS51198"/>
    </source>
</evidence>
<keyword evidence="1 5" id="KW-0547">Nucleotide-binding</keyword>
<keyword evidence="4 5" id="KW-0067">ATP-binding</keyword>
<dbReference type="InterPro" id="IPR000212">
    <property type="entry name" value="DNA_helicase_UvrD/REP"/>
</dbReference>
<dbReference type="EMBL" id="QSOI01000023">
    <property type="protein sequence ID" value="RGI81269.1"/>
    <property type="molecule type" value="Genomic_DNA"/>
</dbReference>
<organism evidence="8 9">
    <name type="scientific">Dorea formicigenerans</name>
    <dbReference type="NCBI Taxonomy" id="39486"/>
    <lineage>
        <taxon>Bacteria</taxon>
        <taxon>Bacillati</taxon>
        <taxon>Bacillota</taxon>
        <taxon>Clostridia</taxon>
        <taxon>Lachnospirales</taxon>
        <taxon>Lachnospiraceae</taxon>
        <taxon>Dorea</taxon>
    </lineage>
</organism>
<gene>
    <name evidence="8" type="ORF">DXD84_13395</name>
</gene>
<dbReference type="Gene3D" id="3.40.50.300">
    <property type="entry name" value="P-loop containing nucleotide triphosphate hydrolases"/>
    <property type="match status" value="3"/>
</dbReference>
<dbReference type="InterPro" id="IPR014016">
    <property type="entry name" value="UvrD-like_ATP-bd"/>
</dbReference>
<feature type="compositionally biased region" description="Low complexity" evidence="6">
    <location>
        <begin position="341"/>
        <end position="354"/>
    </location>
</feature>
<feature type="binding site" evidence="5">
    <location>
        <begin position="227"/>
        <end position="234"/>
    </location>
    <ligand>
        <name>ATP</name>
        <dbReference type="ChEBI" id="CHEBI:30616"/>
    </ligand>
</feature>
<dbReference type="GO" id="GO:0016787">
    <property type="term" value="F:hydrolase activity"/>
    <property type="evidence" value="ECO:0007669"/>
    <property type="project" value="UniProtKB-UniRule"/>
</dbReference>
<dbReference type="RefSeq" id="WP_117495773.1">
    <property type="nucleotide sequence ID" value="NZ_QSOI01000023.1"/>
</dbReference>
<dbReference type="Proteomes" id="UP000260664">
    <property type="component" value="Unassembled WGS sequence"/>
</dbReference>
<keyword evidence="3 5" id="KW-0347">Helicase</keyword>